<dbReference type="PROSITE" id="PS51257">
    <property type="entry name" value="PROKAR_LIPOPROTEIN"/>
    <property type="match status" value="1"/>
</dbReference>
<evidence type="ECO:0000256" key="1">
    <source>
        <dbReference type="SAM" id="SignalP"/>
    </source>
</evidence>
<comment type="caution">
    <text evidence="2">The sequence shown here is derived from an EMBL/GenBank/DDBJ whole genome shotgun (WGS) entry which is preliminary data.</text>
</comment>
<feature type="chain" id="PRO_5017317410" description="Lipoprotein" evidence="1">
    <location>
        <begin position="22"/>
        <end position="320"/>
    </location>
</feature>
<sequence length="320" mass="34014">MWKTRKILTVTLLALALCGCGKTNLLQWTAPAQKTNELEKARNIIDTAKTKADYQKAYNLVKDDDSNEGKVIRAEALLGRSGIDLAAIIDALEQGNLDLGGGQQSASPILKLERLVVDSGVRADVLAAGELFLSSVPPKTSDKVIGALTGLIAHTANLRQAAGDFKSYLTGKDDADECQSFYTALGTNKLAYITMAVNFLSGGDEKVQEAITAANAALKTIDASIEFVAAVNDTDGSTSDEIYVEIAQKLLDNIDETIFKEFGYEGTGKLTLAVLKDNITDALNNDSVAKAAVAAEIKDSKSALPAQAAPWRTVKVLFGL</sequence>
<proteinExistence type="predicted"/>
<organism evidence="2 3">
    <name type="scientific">Candidatus Termititenax persephonae</name>
    <dbReference type="NCBI Taxonomy" id="2218525"/>
    <lineage>
        <taxon>Bacteria</taxon>
        <taxon>Bacillati</taxon>
        <taxon>Candidatus Margulisiibacteriota</taxon>
        <taxon>Candidatus Termititenacia</taxon>
        <taxon>Candidatus Termititenacales</taxon>
        <taxon>Candidatus Termititenacaceae</taxon>
        <taxon>Candidatus Termititenax</taxon>
    </lineage>
</organism>
<feature type="signal peptide" evidence="1">
    <location>
        <begin position="1"/>
        <end position="21"/>
    </location>
</feature>
<evidence type="ECO:0008006" key="4">
    <source>
        <dbReference type="Google" id="ProtNLM"/>
    </source>
</evidence>
<dbReference type="EMBL" id="BGZO01000039">
    <property type="protein sequence ID" value="GBR76670.1"/>
    <property type="molecule type" value="Genomic_DNA"/>
</dbReference>
<name>A0A388TIC1_9BACT</name>
<dbReference type="Proteomes" id="UP000275925">
    <property type="component" value="Unassembled WGS sequence"/>
</dbReference>
<dbReference type="AlphaFoldDB" id="A0A388TIC1"/>
<protein>
    <recommendedName>
        <fullName evidence="4">Lipoprotein</fullName>
    </recommendedName>
</protein>
<keyword evidence="3" id="KW-1185">Reference proteome</keyword>
<accession>A0A388TIC1</accession>
<reference evidence="2 3" key="1">
    <citation type="journal article" date="2019" name="ISME J.">
        <title>Genome analyses of uncultured TG2/ZB3 bacteria in 'Margulisbacteria' specifically attached to ectosymbiotic spirochetes of protists in the termite gut.</title>
        <authorList>
            <person name="Utami Y.D."/>
            <person name="Kuwahara H."/>
            <person name="Igai K."/>
            <person name="Murakami T."/>
            <person name="Sugaya K."/>
            <person name="Morikawa T."/>
            <person name="Nagura Y."/>
            <person name="Yuki M."/>
            <person name="Deevong P."/>
            <person name="Inoue T."/>
            <person name="Kihara K."/>
            <person name="Lo N."/>
            <person name="Yamada A."/>
            <person name="Ohkuma M."/>
            <person name="Hongoh Y."/>
        </authorList>
    </citation>
    <scope>NUCLEOTIDE SEQUENCE [LARGE SCALE GENOMIC DNA]</scope>
    <source>
        <strain evidence="2">NkOx7-02</strain>
    </source>
</reference>
<gene>
    <name evidence="2" type="ORF">NO2_1183</name>
</gene>
<keyword evidence="1" id="KW-0732">Signal</keyword>
<evidence type="ECO:0000313" key="2">
    <source>
        <dbReference type="EMBL" id="GBR76670.1"/>
    </source>
</evidence>
<evidence type="ECO:0000313" key="3">
    <source>
        <dbReference type="Proteomes" id="UP000275925"/>
    </source>
</evidence>